<gene>
    <name evidence="2" type="ORF">A2W14_01515</name>
</gene>
<organism evidence="2 3">
    <name type="scientific">Candidatus Gottesmanbacteria bacterium RBG_16_37_8</name>
    <dbReference type="NCBI Taxonomy" id="1798371"/>
    <lineage>
        <taxon>Bacteria</taxon>
        <taxon>Candidatus Gottesmaniibacteriota</taxon>
    </lineage>
</organism>
<keyword evidence="1" id="KW-1133">Transmembrane helix</keyword>
<feature type="transmembrane region" description="Helical" evidence="1">
    <location>
        <begin position="20"/>
        <end position="41"/>
    </location>
</feature>
<evidence type="ECO:0000256" key="1">
    <source>
        <dbReference type="SAM" id="Phobius"/>
    </source>
</evidence>
<keyword evidence="1" id="KW-0812">Transmembrane</keyword>
<sequence length="214" mass="24979">MDEFLNWHYRQTASKITTAFYNLYLFPIYFFSVPLHLKTLFSPWKRQIVAKKAGFRLDNIMSVIAFNLTSSMIGLIVRLTVIAYGLVLSLLLPLLFLPVILIWPLIPFLSYPFYLNRQTSPEEQLTDLLKQDKLINQIKKFCQSIFGKFILLRLGLNPLNLAKKLTEDLKSLPPASSIEEFFTKIVATPPFSSIFQNDHIKSEHFHACWNWYKE</sequence>
<feature type="transmembrane region" description="Helical" evidence="1">
    <location>
        <begin position="90"/>
        <end position="114"/>
    </location>
</feature>
<evidence type="ECO:0000313" key="2">
    <source>
        <dbReference type="EMBL" id="OGG02179.1"/>
    </source>
</evidence>
<dbReference type="AlphaFoldDB" id="A0A1F5YPQ9"/>
<protein>
    <submittedName>
        <fullName evidence="2">Uncharacterized protein</fullName>
    </submittedName>
</protein>
<feature type="transmembrane region" description="Helical" evidence="1">
    <location>
        <begin position="62"/>
        <end position="84"/>
    </location>
</feature>
<feature type="non-terminal residue" evidence="2">
    <location>
        <position position="214"/>
    </location>
</feature>
<name>A0A1F5YPQ9_9BACT</name>
<proteinExistence type="predicted"/>
<dbReference type="Proteomes" id="UP000176665">
    <property type="component" value="Unassembled WGS sequence"/>
</dbReference>
<reference evidence="2 3" key="1">
    <citation type="journal article" date="2016" name="Nat. Commun.">
        <title>Thousands of microbial genomes shed light on interconnected biogeochemical processes in an aquifer system.</title>
        <authorList>
            <person name="Anantharaman K."/>
            <person name="Brown C.T."/>
            <person name="Hug L.A."/>
            <person name="Sharon I."/>
            <person name="Castelle C.J."/>
            <person name="Probst A.J."/>
            <person name="Thomas B.C."/>
            <person name="Singh A."/>
            <person name="Wilkins M.J."/>
            <person name="Karaoz U."/>
            <person name="Brodie E.L."/>
            <person name="Williams K.H."/>
            <person name="Hubbard S.S."/>
            <person name="Banfield J.F."/>
        </authorList>
    </citation>
    <scope>NUCLEOTIDE SEQUENCE [LARGE SCALE GENOMIC DNA]</scope>
</reference>
<keyword evidence="1" id="KW-0472">Membrane</keyword>
<accession>A0A1F5YPQ9</accession>
<dbReference type="EMBL" id="MFJA01000072">
    <property type="protein sequence ID" value="OGG02179.1"/>
    <property type="molecule type" value="Genomic_DNA"/>
</dbReference>
<comment type="caution">
    <text evidence="2">The sequence shown here is derived from an EMBL/GenBank/DDBJ whole genome shotgun (WGS) entry which is preliminary data.</text>
</comment>
<evidence type="ECO:0000313" key="3">
    <source>
        <dbReference type="Proteomes" id="UP000176665"/>
    </source>
</evidence>